<keyword evidence="2" id="KW-0520">NAD</keyword>
<evidence type="ECO:0000313" key="4">
    <source>
        <dbReference type="EMBL" id="PVH27526.1"/>
    </source>
</evidence>
<name>A0A2T8HQ29_9RHOB</name>
<organism evidence="4 5">
    <name type="scientific">Pararhodobacter oceanensis</name>
    <dbReference type="NCBI Taxonomy" id="2172121"/>
    <lineage>
        <taxon>Bacteria</taxon>
        <taxon>Pseudomonadati</taxon>
        <taxon>Pseudomonadota</taxon>
        <taxon>Alphaproteobacteria</taxon>
        <taxon>Rhodobacterales</taxon>
        <taxon>Paracoccaceae</taxon>
        <taxon>Pararhodobacter</taxon>
    </lineage>
</organism>
<dbReference type="SUPFAM" id="SSF52283">
    <property type="entry name" value="Formate/glycerate dehydrogenase catalytic domain-like"/>
    <property type="match status" value="1"/>
</dbReference>
<keyword evidence="5" id="KW-1185">Reference proteome</keyword>
<dbReference type="OrthoDB" id="7374922at2"/>
<dbReference type="Pfam" id="PF02826">
    <property type="entry name" value="2-Hacid_dh_C"/>
    <property type="match status" value="1"/>
</dbReference>
<evidence type="ECO:0000256" key="1">
    <source>
        <dbReference type="ARBA" id="ARBA00023002"/>
    </source>
</evidence>
<dbReference type="PANTHER" id="PTHR43333">
    <property type="entry name" value="2-HACID_DH_C DOMAIN-CONTAINING PROTEIN"/>
    <property type="match status" value="1"/>
</dbReference>
<dbReference type="GO" id="GO:0051287">
    <property type="term" value="F:NAD binding"/>
    <property type="evidence" value="ECO:0007669"/>
    <property type="project" value="InterPro"/>
</dbReference>
<protein>
    <recommendedName>
        <fullName evidence="3">D-isomer specific 2-hydroxyacid dehydrogenase NAD-binding domain-containing protein</fullName>
    </recommendedName>
</protein>
<accession>A0A2T8HQ29</accession>
<dbReference type="Proteomes" id="UP000245911">
    <property type="component" value="Unassembled WGS sequence"/>
</dbReference>
<reference evidence="4 5" key="1">
    <citation type="submission" date="2018-04" db="EMBL/GenBank/DDBJ databases">
        <title>Pararhodobacter oceanense sp. nov., isolated from marine intertidal sediment.</title>
        <authorList>
            <person name="Wang X.-L."/>
            <person name="Du Z.-J."/>
        </authorList>
    </citation>
    <scope>NUCLEOTIDE SEQUENCE [LARGE SCALE GENOMIC DNA]</scope>
    <source>
        <strain evidence="4 5">AM505</strain>
    </source>
</reference>
<dbReference type="EMBL" id="QDKM01000012">
    <property type="protein sequence ID" value="PVH27526.1"/>
    <property type="molecule type" value="Genomic_DNA"/>
</dbReference>
<sequence length="315" mass="33390">MQTPKILIVDTEAAFYAASLREQAPGAEYLTATSPEAALPLAADAQVILGLAPRLSGELLRAAPRLEWVQALTTGVDNLLAEPTLNGIALTNAGGFHGPQMSELAILMMLSCARDFPQVLENQKAAKWERWKQPLLRGKTVCIVGIGAISETLAGMCNAFGMRVTGVSDGRSAVPGFAAIYTRAALSQAAAEADFLVVLTPYSEKTHHIINAETLNALPPHAYLINLSRGGCVDEAALLAALQQNTIAGAGLDVFATEPLPESSPFWSLPNVIVTPHIGGFSDVYAQQALPIVVARMQEYLRGGVAALSHRLDRS</sequence>
<comment type="caution">
    <text evidence="4">The sequence shown here is derived from an EMBL/GenBank/DDBJ whole genome shotgun (WGS) entry which is preliminary data.</text>
</comment>
<dbReference type="SUPFAM" id="SSF51735">
    <property type="entry name" value="NAD(P)-binding Rossmann-fold domains"/>
    <property type="match status" value="1"/>
</dbReference>
<dbReference type="Gene3D" id="3.40.50.720">
    <property type="entry name" value="NAD(P)-binding Rossmann-like Domain"/>
    <property type="match status" value="2"/>
</dbReference>
<evidence type="ECO:0000259" key="3">
    <source>
        <dbReference type="Pfam" id="PF02826"/>
    </source>
</evidence>
<dbReference type="GO" id="GO:0016616">
    <property type="term" value="F:oxidoreductase activity, acting on the CH-OH group of donors, NAD or NADP as acceptor"/>
    <property type="evidence" value="ECO:0007669"/>
    <property type="project" value="InterPro"/>
</dbReference>
<dbReference type="CDD" id="cd05300">
    <property type="entry name" value="2-Hacid_dh_1"/>
    <property type="match status" value="1"/>
</dbReference>
<evidence type="ECO:0000313" key="5">
    <source>
        <dbReference type="Proteomes" id="UP000245911"/>
    </source>
</evidence>
<dbReference type="AlphaFoldDB" id="A0A2T8HQ29"/>
<proteinExistence type="predicted"/>
<dbReference type="RefSeq" id="WP_116559789.1">
    <property type="nucleotide sequence ID" value="NZ_QDKM01000012.1"/>
</dbReference>
<dbReference type="InterPro" id="IPR006140">
    <property type="entry name" value="D-isomer_DH_NAD-bd"/>
</dbReference>
<gene>
    <name evidence="4" type="ORF">DDE20_17310</name>
</gene>
<feature type="domain" description="D-isomer specific 2-hydroxyacid dehydrogenase NAD-binding" evidence="3">
    <location>
        <begin position="107"/>
        <end position="279"/>
    </location>
</feature>
<dbReference type="InterPro" id="IPR036291">
    <property type="entry name" value="NAD(P)-bd_dom_sf"/>
</dbReference>
<keyword evidence="1" id="KW-0560">Oxidoreductase</keyword>
<evidence type="ECO:0000256" key="2">
    <source>
        <dbReference type="ARBA" id="ARBA00023027"/>
    </source>
</evidence>
<dbReference type="PANTHER" id="PTHR43333:SF1">
    <property type="entry name" value="D-ISOMER SPECIFIC 2-HYDROXYACID DEHYDROGENASE NAD-BINDING DOMAIN-CONTAINING PROTEIN"/>
    <property type="match status" value="1"/>
</dbReference>